<reference evidence="2 3" key="1">
    <citation type="submission" date="2019-09" db="EMBL/GenBank/DDBJ databases">
        <authorList>
            <person name="Ou C."/>
        </authorList>
    </citation>
    <scope>NUCLEOTIDE SEQUENCE [LARGE SCALE GENOMIC DNA]</scope>
    <source>
        <strain evidence="2">S2</strain>
        <tissue evidence="2">Leaf</tissue>
    </source>
</reference>
<feature type="region of interest" description="Disordered" evidence="1">
    <location>
        <begin position="1"/>
        <end position="48"/>
    </location>
</feature>
<dbReference type="Proteomes" id="UP000327157">
    <property type="component" value="Chromosome 17"/>
</dbReference>
<comment type="caution">
    <text evidence="2">The sequence shown here is derived from an EMBL/GenBank/DDBJ whole genome shotgun (WGS) entry which is preliminary data.</text>
</comment>
<organism evidence="2 3">
    <name type="scientific">Pyrus ussuriensis x Pyrus communis</name>
    <dbReference type="NCBI Taxonomy" id="2448454"/>
    <lineage>
        <taxon>Eukaryota</taxon>
        <taxon>Viridiplantae</taxon>
        <taxon>Streptophyta</taxon>
        <taxon>Embryophyta</taxon>
        <taxon>Tracheophyta</taxon>
        <taxon>Spermatophyta</taxon>
        <taxon>Magnoliopsida</taxon>
        <taxon>eudicotyledons</taxon>
        <taxon>Gunneridae</taxon>
        <taxon>Pentapetalae</taxon>
        <taxon>rosids</taxon>
        <taxon>fabids</taxon>
        <taxon>Rosales</taxon>
        <taxon>Rosaceae</taxon>
        <taxon>Amygdaloideae</taxon>
        <taxon>Maleae</taxon>
        <taxon>Pyrus</taxon>
    </lineage>
</organism>
<reference evidence="3" key="2">
    <citation type="submission" date="2019-10" db="EMBL/GenBank/DDBJ databases">
        <title>A de novo genome assembly of a pear dwarfing rootstock.</title>
        <authorList>
            <person name="Wang F."/>
            <person name="Wang J."/>
            <person name="Li S."/>
            <person name="Zhang Y."/>
            <person name="Fang M."/>
            <person name="Ma L."/>
            <person name="Zhao Y."/>
            <person name="Jiang S."/>
        </authorList>
    </citation>
    <scope>NUCLEOTIDE SEQUENCE [LARGE SCALE GENOMIC DNA]</scope>
</reference>
<evidence type="ECO:0000313" key="2">
    <source>
        <dbReference type="EMBL" id="KAB2611545.1"/>
    </source>
</evidence>
<dbReference type="EMBL" id="SMOL01000487">
    <property type="protein sequence ID" value="KAB2611545.1"/>
    <property type="molecule type" value="Genomic_DNA"/>
</dbReference>
<evidence type="ECO:0000313" key="3">
    <source>
        <dbReference type="Proteomes" id="UP000327157"/>
    </source>
</evidence>
<sequence>MQQLREKIKIGPGDAAATGEDEEEGYGKSQRHGVRWNQNSPKTRPATCSTRFRCTKRGMERLVPFRSVPSHPMYQTVPMHWPYGKG</sequence>
<name>A0A5N5G7Z1_9ROSA</name>
<gene>
    <name evidence="2" type="ORF">D8674_019577</name>
</gene>
<keyword evidence="3" id="KW-1185">Reference proteome</keyword>
<reference evidence="2 3" key="3">
    <citation type="submission" date="2019-11" db="EMBL/GenBank/DDBJ databases">
        <title>A de novo genome assembly of a pear dwarfing rootstock.</title>
        <authorList>
            <person name="Wang F."/>
            <person name="Wang J."/>
            <person name="Li S."/>
            <person name="Zhang Y."/>
            <person name="Fang M."/>
            <person name="Ma L."/>
            <person name="Zhao Y."/>
            <person name="Jiang S."/>
        </authorList>
    </citation>
    <scope>NUCLEOTIDE SEQUENCE [LARGE SCALE GENOMIC DNA]</scope>
    <source>
        <strain evidence="2">S2</strain>
        <tissue evidence="2">Leaf</tissue>
    </source>
</reference>
<proteinExistence type="predicted"/>
<protein>
    <submittedName>
        <fullName evidence="2">S ribonuclease</fullName>
    </submittedName>
</protein>
<evidence type="ECO:0000256" key="1">
    <source>
        <dbReference type="SAM" id="MobiDB-lite"/>
    </source>
</evidence>
<dbReference type="AlphaFoldDB" id="A0A5N5G7Z1"/>
<feature type="compositionally biased region" description="Polar residues" evidence="1">
    <location>
        <begin position="36"/>
        <end position="48"/>
    </location>
</feature>
<accession>A0A5N5G7Z1</accession>